<dbReference type="Pfam" id="PF00512">
    <property type="entry name" value="HisKA"/>
    <property type="match status" value="1"/>
</dbReference>
<dbReference type="PROSITE" id="PS50113">
    <property type="entry name" value="PAC"/>
    <property type="match status" value="1"/>
</dbReference>
<dbReference type="RefSeq" id="WP_203000713.1">
    <property type="nucleotide sequence ID" value="NZ_JAEMEF010000008.1"/>
</dbReference>
<feature type="domain" description="Histidine kinase" evidence="7">
    <location>
        <begin position="323"/>
        <end position="530"/>
    </location>
</feature>
<dbReference type="InterPro" id="IPR005467">
    <property type="entry name" value="His_kinase_dom"/>
</dbReference>
<dbReference type="SUPFAM" id="SSF47384">
    <property type="entry name" value="Homodimeric domain of signal transducing histidine kinase"/>
    <property type="match status" value="1"/>
</dbReference>
<dbReference type="SMART" id="SM00388">
    <property type="entry name" value="HisKA"/>
    <property type="match status" value="1"/>
</dbReference>
<dbReference type="PRINTS" id="PR00344">
    <property type="entry name" value="BCTRLSENSOR"/>
</dbReference>
<evidence type="ECO:0000256" key="5">
    <source>
        <dbReference type="ARBA" id="ARBA00022777"/>
    </source>
</evidence>
<evidence type="ECO:0000256" key="1">
    <source>
        <dbReference type="ARBA" id="ARBA00000085"/>
    </source>
</evidence>
<keyword evidence="3" id="KW-0597">Phosphoprotein</keyword>
<comment type="catalytic activity">
    <reaction evidence="1">
        <text>ATP + protein L-histidine = ADP + protein N-phospho-L-histidine.</text>
        <dbReference type="EC" id="2.7.13.3"/>
    </reaction>
</comment>
<organism evidence="10 11">
    <name type="scientific">Olleya sediminilitoris</name>
    <dbReference type="NCBI Taxonomy" id="2795739"/>
    <lineage>
        <taxon>Bacteria</taxon>
        <taxon>Pseudomonadati</taxon>
        <taxon>Bacteroidota</taxon>
        <taxon>Flavobacteriia</taxon>
        <taxon>Flavobacteriales</taxon>
        <taxon>Flavobacteriaceae</taxon>
    </lineage>
</organism>
<dbReference type="PROSITE" id="PS50109">
    <property type="entry name" value="HIS_KIN"/>
    <property type="match status" value="1"/>
</dbReference>
<dbReference type="InterPro" id="IPR013656">
    <property type="entry name" value="PAS_4"/>
</dbReference>
<evidence type="ECO:0000313" key="11">
    <source>
        <dbReference type="Proteomes" id="UP000605013"/>
    </source>
</evidence>
<dbReference type="Pfam" id="PF02518">
    <property type="entry name" value="HATPase_c"/>
    <property type="match status" value="1"/>
</dbReference>
<dbReference type="EC" id="2.7.13.3" evidence="2"/>
<dbReference type="PROSITE" id="PS50112">
    <property type="entry name" value="PAS"/>
    <property type="match status" value="2"/>
</dbReference>
<feature type="domain" description="PAC" evidence="9">
    <location>
        <begin position="253"/>
        <end position="305"/>
    </location>
</feature>
<dbReference type="InterPro" id="IPR003661">
    <property type="entry name" value="HisK_dim/P_dom"/>
</dbReference>
<dbReference type="EMBL" id="JAEMEF010000008">
    <property type="protein sequence ID" value="MBL7560213.1"/>
    <property type="molecule type" value="Genomic_DNA"/>
</dbReference>
<proteinExistence type="predicted"/>
<dbReference type="PANTHER" id="PTHR43304:SF1">
    <property type="entry name" value="PAC DOMAIN-CONTAINING PROTEIN"/>
    <property type="match status" value="1"/>
</dbReference>
<dbReference type="Gene3D" id="3.30.450.20">
    <property type="entry name" value="PAS domain"/>
    <property type="match status" value="2"/>
</dbReference>
<dbReference type="SMART" id="SM00387">
    <property type="entry name" value="HATPase_c"/>
    <property type="match status" value="1"/>
</dbReference>
<dbReference type="Proteomes" id="UP000605013">
    <property type="component" value="Unassembled WGS sequence"/>
</dbReference>
<dbReference type="SMART" id="SM00091">
    <property type="entry name" value="PAS"/>
    <property type="match status" value="2"/>
</dbReference>
<evidence type="ECO:0000256" key="3">
    <source>
        <dbReference type="ARBA" id="ARBA00022553"/>
    </source>
</evidence>
<evidence type="ECO:0000256" key="2">
    <source>
        <dbReference type="ARBA" id="ARBA00012438"/>
    </source>
</evidence>
<feature type="coiled-coil region" evidence="6">
    <location>
        <begin position="296"/>
        <end position="323"/>
    </location>
</feature>
<feature type="domain" description="PAS" evidence="8">
    <location>
        <begin position="55"/>
        <end position="93"/>
    </location>
</feature>
<gene>
    <name evidence="10" type="ORF">JAO71_10415</name>
</gene>
<accession>A0ABS1WME6</accession>
<dbReference type="InterPro" id="IPR003594">
    <property type="entry name" value="HATPase_dom"/>
</dbReference>
<feature type="domain" description="PAS" evidence="8">
    <location>
        <begin position="179"/>
        <end position="251"/>
    </location>
</feature>
<dbReference type="InterPro" id="IPR035965">
    <property type="entry name" value="PAS-like_dom_sf"/>
</dbReference>
<dbReference type="InterPro" id="IPR004358">
    <property type="entry name" value="Sig_transdc_His_kin-like_C"/>
</dbReference>
<dbReference type="InterPro" id="IPR036097">
    <property type="entry name" value="HisK_dim/P_sf"/>
</dbReference>
<keyword evidence="6" id="KW-0175">Coiled coil</keyword>
<evidence type="ECO:0000259" key="9">
    <source>
        <dbReference type="PROSITE" id="PS50113"/>
    </source>
</evidence>
<dbReference type="CDD" id="cd00130">
    <property type="entry name" value="PAS"/>
    <property type="match status" value="2"/>
</dbReference>
<dbReference type="InterPro" id="IPR000700">
    <property type="entry name" value="PAS-assoc_C"/>
</dbReference>
<dbReference type="InterPro" id="IPR001610">
    <property type="entry name" value="PAC"/>
</dbReference>
<dbReference type="Gene3D" id="3.30.565.10">
    <property type="entry name" value="Histidine kinase-like ATPase, C-terminal domain"/>
    <property type="match status" value="1"/>
</dbReference>
<name>A0ABS1WME6_9FLAO</name>
<dbReference type="SUPFAM" id="SSF55874">
    <property type="entry name" value="ATPase domain of HSP90 chaperone/DNA topoisomerase II/histidine kinase"/>
    <property type="match status" value="1"/>
</dbReference>
<evidence type="ECO:0000259" key="8">
    <source>
        <dbReference type="PROSITE" id="PS50112"/>
    </source>
</evidence>
<comment type="caution">
    <text evidence="10">The sequence shown here is derived from an EMBL/GenBank/DDBJ whole genome shotgun (WGS) entry which is preliminary data.</text>
</comment>
<keyword evidence="5" id="KW-0418">Kinase</keyword>
<dbReference type="InterPro" id="IPR000014">
    <property type="entry name" value="PAS"/>
</dbReference>
<feature type="coiled-coil region" evidence="6">
    <location>
        <begin position="6"/>
        <end position="33"/>
    </location>
</feature>
<evidence type="ECO:0000256" key="6">
    <source>
        <dbReference type="SAM" id="Coils"/>
    </source>
</evidence>
<protein>
    <recommendedName>
        <fullName evidence="2">histidine kinase</fullName>
        <ecNumber evidence="2">2.7.13.3</ecNumber>
    </recommendedName>
</protein>
<dbReference type="PANTHER" id="PTHR43304">
    <property type="entry name" value="PHYTOCHROME-LIKE PROTEIN CPH1"/>
    <property type="match status" value="1"/>
</dbReference>
<dbReference type="SUPFAM" id="SSF55785">
    <property type="entry name" value="PYP-like sensor domain (PAS domain)"/>
    <property type="match status" value="2"/>
</dbReference>
<sequence>MSQNQVELLQRALKREKAARKAAEKILEVKSKELFEANQKLQDINLQLETSLTQADSQLQGVFENIVDAYVITDLWGNILKMNDSAVTLLGFEDANEDFNLLEMLDLKEKDKVESWFKGMLKEGSSTDFQVNITTRDKQQKLVHINSSLIYDNDIAVAVQGIVRDITIQNKYKKSLEAERLKYSNIIANMNLGLIEINLEGKIIMINQSFSDMSGYNQEQLIGFEAKDVFTLDNEEAELIEEEKRKRVKGESNSYEIKVQTKAGDDRHWLVSGAPNYDLEGKQIGSIAVTLDITDFKILQNQKEKLLTKLEKSNDELQEYAHIVSHDLKSPLRSINALVSWLKEDNQGKLDDVSLQNFALIETTLEKMEQLITDVLNYSSVGAQTSPQADVNINNMVLDLCQILYVPEHINIKVLNPLPIIKGDKTKLQQLFQNLISNAVKFIDKPEGLIQINVVDLPTHYEFSIQDNGMGIEKKFHDKIFKIFHSLNKSKDSTGIGLSIVKKIVDLHEGEIWLESEPKVGTTFHFTLKK</sequence>
<keyword evidence="11" id="KW-1185">Reference proteome</keyword>
<evidence type="ECO:0000259" key="7">
    <source>
        <dbReference type="PROSITE" id="PS50109"/>
    </source>
</evidence>
<dbReference type="CDD" id="cd00082">
    <property type="entry name" value="HisKA"/>
    <property type="match status" value="1"/>
</dbReference>
<evidence type="ECO:0000256" key="4">
    <source>
        <dbReference type="ARBA" id="ARBA00022679"/>
    </source>
</evidence>
<dbReference type="InterPro" id="IPR036890">
    <property type="entry name" value="HATPase_C_sf"/>
</dbReference>
<dbReference type="InterPro" id="IPR052162">
    <property type="entry name" value="Sensor_kinase/Photoreceptor"/>
</dbReference>
<dbReference type="Pfam" id="PF08448">
    <property type="entry name" value="PAS_4"/>
    <property type="match status" value="1"/>
</dbReference>
<evidence type="ECO:0000313" key="10">
    <source>
        <dbReference type="EMBL" id="MBL7560213.1"/>
    </source>
</evidence>
<dbReference type="NCBIfam" id="TIGR00229">
    <property type="entry name" value="sensory_box"/>
    <property type="match status" value="2"/>
</dbReference>
<dbReference type="Pfam" id="PF13426">
    <property type="entry name" value="PAS_9"/>
    <property type="match status" value="1"/>
</dbReference>
<keyword evidence="4" id="KW-0808">Transferase</keyword>
<dbReference type="SMART" id="SM00086">
    <property type="entry name" value="PAC"/>
    <property type="match status" value="2"/>
</dbReference>
<dbReference type="Gene3D" id="1.10.287.130">
    <property type="match status" value="1"/>
</dbReference>
<reference evidence="10 11" key="1">
    <citation type="submission" date="2020-12" db="EMBL/GenBank/DDBJ databases">
        <title>Olleya sediminilitoris sp. nov., isolated from a tidal flat.</title>
        <authorList>
            <person name="Park S."/>
            <person name="Yoon J.-H."/>
        </authorList>
    </citation>
    <scope>NUCLEOTIDE SEQUENCE [LARGE SCALE GENOMIC DNA]</scope>
    <source>
        <strain evidence="10 11">YSTF-M6</strain>
    </source>
</reference>